<accession>A0AAF1KX55</accession>
<evidence type="ECO:0000313" key="2">
    <source>
        <dbReference type="Proteomes" id="UP000249499"/>
    </source>
</evidence>
<keyword evidence="2" id="KW-1185">Reference proteome</keyword>
<organism evidence="1 2">
    <name type="scientific">Rhizobium tumorigenes</name>
    <dbReference type="NCBI Taxonomy" id="2041385"/>
    <lineage>
        <taxon>Bacteria</taxon>
        <taxon>Pseudomonadati</taxon>
        <taxon>Pseudomonadota</taxon>
        <taxon>Alphaproteobacteria</taxon>
        <taxon>Hyphomicrobiales</taxon>
        <taxon>Rhizobiaceae</taxon>
        <taxon>Rhizobium/Agrobacterium group</taxon>
        <taxon>Rhizobium</taxon>
    </lineage>
</organism>
<dbReference type="Proteomes" id="UP000249499">
    <property type="component" value="Plasmid unnamed3"/>
</dbReference>
<reference evidence="1 2" key="1">
    <citation type="journal article" date="2018" name="Sci. Rep.">
        <title>Rhizobium tumorigenes sp. nov., a novel plant tumorigenic bacterium isolated from cane gall tumors on thornless blackberry.</title>
        <authorList>
            <person name="Kuzmanovi N."/>
            <person name="Smalla K."/>
            <person name="Gronow S."/>
            <person name="PuBawska J."/>
        </authorList>
    </citation>
    <scope>NUCLEOTIDE SEQUENCE [LARGE SCALE GENOMIC DNA]</scope>
    <source>
        <strain evidence="1 2">1078</strain>
    </source>
</reference>
<evidence type="ECO:0000313" key="1">
    <source>
        <dbReference type="EMBL" id="WFR99324.1"/>
    </source>
</evidence>
<dbReference type="KEGG" id="rtu:PR017_27185"/>
<gene>
    <name evidence="1" type="ORF">PR017_27185</name>
</gene>
<protein>
    <submittedName>
        <fullName evidence="1">Uncharacterized protein</fullName>
    </submittedName>
</protein>
<sequence>MLSALVFYFVQLLILDPFQTEITSRLSKANVPYEVVANVRACTTSAGQVITDHATTNPLPLVSMAFDIWVLGTAPDRILSDAVPNCRPAIETAKSFLAQQSA</sequence>
<name>A0AAF1KX55_9HYPH</name>
<dbReference type="RefSeq" id="WP_111218570.1">
    <property type="nucleotide sequence ID" value="NZ_CP117260.1"/>
</dbReference>
<geneLocation type="plasmid" evidence="1 2">
    <name>unnamed3</name>
</geneLocation>
<keyword evidence="1" id="KW-0614">Plasmid</keyword>
<dbReference type="EMBL" id="CP117260">
    <property type="protein sequence ID" value="WFR99324.1"/>
    <property type="molecule type" value="Genomic_DNA"/>
</dbReference>
<dbReference type="AlphaFoldDB" id="A0AAF1KX55"/>
<proteinExistence type="predicted"/>
<reference evidence="2" key="2">
    <citation type="journal article" date="2023" name="MicrobiologyOpen">
        <title>Genomics of the tumorigenes clade of the family Rhizobiaceae and description of Rhizobium rhododendri sp. nov.</title>
        <authorList>
            <person name="Kuzmanovic N."/>
            <person name="diCenzo G.C."/>
            <person name="Bunk B."/>
            <person name="Sproeer C."/>
            <person name="Fruehling A."/>
            <person name="Neumann-Schaal M."/>
            <person name="Overmann J."/>
            <person name="Smalla K."/>
        </authorList>
    </citation>
    <scope>NUCLEOTIDE SEQUENCE [LARGE SCALE GENOMIC DNA]</scope>
    <source>
        <strain evidence="2">1078</strain>
        <plasmid evidence="2">unnamed3</plasmid>
    </source>
</reference>